<protein>
    <submittedName>
        <fullName evidence="3">Uncharacterized protein</fullName>
    </submittedName>
</protein>
<sequence length="629" mass="68058">MKHGLRLLFALVLILGPVLGQSPDSSVLPGENGEFPADQGPPENSSGEQGPGPPGATGPVPPGCSTNETAAGVLEISCEFDKSAFSDFDLSAQVQSCADSFEMINGSPACIARGKTSFKEASCPSAGQISALKSKCDGELKEFVDEANCNAVVCLHSQFKQEFDQKIAETFGEEPVKAKVFSCQKDGGTPIIVGENVKCLRQIDDPVLVEKNLGSLTVDDVAGAADKLGQLKTKLDTLSEKMSTAQEKFEQNGKTEQVEVFEFGKEKIALVQDQISQIQEALSDPAELSVSDRQELLMDISTIKKTISEVTVTVASGKIASENELADEMFARLDAYYGTPWKNKAEFQEWRDREKQAFDIIQNCEQYSAASPKTFVPPDPDARVVKIEVMGLVGTKCRFVLHSARGDKAEFLLPGESYLGWNGPEKLLGLTCSGDCEWMTQLLEIVKNGGPSSDPQQVCIQKCVYKNCSEGHFACLEKNRVACEAECGIEKEPLPIGPSGEVDKYPLCVSMCAGGLRCGGDIVNATCSECEEKCMTQYGPGAWYERCLNNEQLQAQKARCGNGEYAEPVEEFIKDKTCITGVVCKQFEPPAGDDPGTGPDVGPTGQVVLPELENDWVSGFLDWLNEWFG</sequence>
<proteinExistence type="predicted"/>
<dbReference type="EMBL" id="JAGVWC010000009">
    <property type="protein sequence ID" value="MBS3061400.1"/>
    <property type="molecule type" value="Genomic_DNA"/>
</dbReference>
<feature type="region of interest" description="Disordered" evidence="2">
    <location>
        <begin position="25"/>
        <end position="64"/>
    </location>
</feature>
<organism evidence="3 4">
    <name type="scientific">Candidatus Iainarchaeum sp</name>
    <dbReference type="NCBI Taxonomy" id="3101447"/>
    <lineage>
        <taxon>Archaea</taxon>
        <taxon>Candidatus Iainarchaeota</taxon>
        <taxon>Candidatus Iainarchaeia</taxon>
        <taxon>Candidatus Iainarchaeales</taxon>
        <taxon>Candidatus Iainarchaeaceae</taxon>
        <taxon>Candidatus Iainarchaeum</taxon>
    </lineage>
</organism>
<gene>
    <name evidence="3" type="ORF">J4215_02345</name>
</gene>
<evidence type="ECO:0000256" key="1">
    <source>
        <dbReference type="SAM" id="Coils"/>
    </source>
</evidence>
<dbReference type="AlphaFoldDB" id="A0A8T4L9J8"/>
<reference evidence="3" key="1">
    <citation type="submission" date="2021-03" db="EMBL/GenBank/DDBJ databases">
        <authorList>
            <person name="Jaffe A."/>
        </authorList>
    </citation>
    <scope>NUCLEOTIDE SEQUENCE</scope>
    <source>
        <strain evidence="3">RIFCSPLOWO2_01_FULL_AR10_48_17</strain>
    </source>
</reference>
<feature type="coiled-coil region" evidence="1">
    <location>
        <begin position="221"/>
        <end position="248"/>
    </location>
</feature>
<evidence type="ECO:0000256" key="2">
    <source>
        <dbReference type="SAM" id="MobiDB-lite"/>
    </source>
</evidence>
<accession>A0A8T4L9J8</accession>
<comment type="caution">
    <text evidence="3">The sequence shown here is derived from an EMBL/GenBank/DDBJ whole genome shotgun (WGS) entry which is preliminary data.</text>
</comment>
<dbReference type="Proteomes" id="UP000675968">
    <property type="component" value="Unassembled WGS sequence"/>
</dbReference>
<feature type="compositionally biased region" description="Pro residues" evidence="2">
    <location>
        <begin position="51"/>
        <end position="62"/>
    </location>
</feature>
<name>A0A8T4L9J8_9ARCH</name>
<keyword evidence="1" id="KW-0175">Coiled coil</keyword>
<evidence type="ECO:0000313" key="3">
    <source>
        <dbReference type="EMBL" id="MBS3061400.1"/>
    </source>
</evidence>
<reference evidence="3" key="2">
    <citation type="submission" date="2021-05" db="EMBL/GenBank/DDBJ databases">
        <title>Protein family content uncovers lineage relationships and bacterial pathway maintenance mechanisms in DPANN archaea.</title>
        <authorList>
            <person name="Castelle C.J."/>
            <person name="Meheust R."/>
            <person name="Jaffe A.L."/>
            <person name="Seitz K."/>
            <person name="Gong X."/>
            <person name="Baker B.J."/>
            <person name="Banfield J.F."/>
        </authorList>
    </citation>
    <scope>NUCLEOTIDE SEQUENCE</scope>
    <source>
        <strain evidence="3">RIFCSPLOWO2_01_FULL_AR10_48_17</strain>
    </source>
</reference>
<evidence type="ECO:0000313" key="4">
    <source>
        <dbReference type="Proteomes" id="UP000675968"/>
    </source>
</evidence>